<keyword evidence="1" id="KW-0812">Transmembrane</keyword>
<evidence type="ECO:0000313" key="2">
    <source>
        <dbReference type="EMBL" id="QEK64017.1"/>
    </source>
</evidence>
<feature type="transmembrane region" description="Helical" evidence="1">
    <location>
        <begin position="7"/>
        <end position="27"/>
    </location>
</feature>
<dbReference type="AlphaFoldDB" id="A0A5C0WJI7"/>
<dbReference type="RefSeq" id="WP_254965603.1">
    <property type="nucleotide sequence ID" value="NZ_CP032830.1"/>
</dbReference>
<dbReference type="Proteomes" id="UP000325032">
    <property type="component" value="Chromosome"/>
</dbReference>
<evidence type="ECO:0000313" key="3">
    <source>
        <dbReference type="Proteomes" id="UP000325032"/>
    </source>
</evidence>
<keyword evidence="1" id="KW-0472">Membrane</keyword>
<keyword evidence="1" id="KW-1133">Transmembrane helix</keyword>
<dbReference type="GeneID" id="79395823"/>
<gene>
    <name evidence="2" type="ORF">FX981_02260</name>
</gene>
<evidence type="ECO:0000256" key="1">
    <source>
        <dbReference type="SAM" id="Phobius"/>
    </source>
</evidence>
<reference evidence="2 3" key="1">
    <citation type="journal article" date="2018" name="Plant Biotechnol. Rep.">
        <title>Diversity and antifungal activity of endophytic bacteria associated with Panax ginseng seedlings.</title>
        <authorList>
            <person name="Park J.M."/>
            <person name="Hong C.E."/>
            <person name="Jo S.H."/>
        </authorList>
    </citation>
    <scope>NUCLEOTIDE SEQUENCE [LARGE SCALE GENOMIC DNA]</scope>
    <source>
        <strain evidence="2 3">PgKB20</strain>
    </source>
</reference>
<organism evidence="2 3">
    <name type="scientific">Bacillus safensis</name>
    <dbReference type="NCBI Taxonomy" id="561879"/>
    <lineage>
        <taxon>Bacteria</taxon>
        <taxon>Bacillati</taxon>
        <taxon>Bacillota</taxon>
        <taxon>Bacilli</taxon>
        <taxon>Bacillales</taxon>
        <taxon>Bacillaceae</taxon>
        <taxon>Bacillus</taxon>
    </lineage>
</organism>
<dbReference type="EMBL" id="CP043404">
    <property type="protein sequence ID" value="QEK64017.1"/>
    <property type="molecule type" value="Genomic_DNA"/>
</dbReference>
<sequence>MKLNVKWIWTVSALFYVALVLIGYTIYDEFFQNQHTPSEQMQNH</sequence>
<name>A0A5C0WJI7_BACIA</name>
<proteinExistence type="predicted"/>
<accession>A0A5C0WJI7</accession>
<protein>
    <submittedName>
        <fullName evidence="2">Uncharacterized protein</fullName>
    </submittedName>
</protein>
<keyword evidence="3" id="KW-1185">Reference proteome</keyword>